<name>A0A5M3Z4C3_ASPTE</name>
<keyword evidence="2 9" id="KW-0808">Transferase</keyword>
<comment type="subcellular location">
    <subcellularLocation>
        <location evidence="1">Membrane</location>
    </subcellularLocation>
</comment>
<evidence type="ECO:0000256" key="3">
    <source>
        <dbReference type="ARBA" id="ARBA00022695"/>
    </source>
</evidence>
<evidence type="ECO:0000256" key="6">
    <source>
        <dbReference type="ARBA" id="ARBA00060845"/>
    </source>
</evidence>
<evidence type="ECO:0000256" key="8">
    <source>
        <dbReference type="ARBA" id="ARBA00082857"/>
    </source>
</evidence>
<dbReference type="GO" id="GO:0016020">
    <property type="term" value="C:membrane"/>
    <property type="evidence" value="ECO:0007669"/>
    <property type="project" value="UniProtKB-SubCell"/>
</dbReference>
<dbReference type="Pfam" id="PF02348">
    <property type="entry name" value="CTP_transf_3"/>
    <property type="match status" value="1"/>
</dbReference>
<dbReference type="GO" id="GO:0008690">
    <property type="term" value="F:3-deoxy-manno-octulosonate cytidylyltransferase activity"/>
    <property type="evidence" value="ECO:0007669"/>
    <property type="project" value="UniProtKB-EC"/>
</dbReference>
<dbReference type="SUPFAM" id="SSF53448">
    <property type="entry name" value="Nucleotide-diphospho-sugar transferases"/>
    <property type="match status" value="1"/>
</dbReference>
<dbReference type="InterPro" id="IPR004528">
    <property type="entry name" value="KdsB"/>
</dbReference>
<dbReference type="PANTHER" id="PTHR42866">
    <property type="entry name" value="3-DEOXY-MANNO-OCTULOSONATE CYTIDYLYLTRANSFERASE"/>
    <property type="match status" value="1"/>
</dbReference>
<evidence type="ECO:0000313" key="9">
    <source>
        <dbReference type="EMBL" id="GFF19343.1"/>
    </source>
</evidence>
<accession>A0A5M3Z4C3</accession>
<dbReference type="PANTHER" id="PTHR42866:SF2">
    <property type="entry name" value="3-DEOXY-MANNO-OCTULOSONATE CYTIDYLYLTRANSFERASE, MITOCHONDRIAL"/>
    <property type="match status" value="1"/>
</dbReference>
<evidence type="ECO:0000313" key="10">
    <source>
        <dbReference type="Proteomes" id="UP000452235"/>
    </source>
</evidence>
<dbReference type="EC" id="2.7.7.38" evidence="7"/>
<dbReference type="NCBIfam" id="NF003952">
    <property type="entry name" value="PRK05450.1-5"/>
    <property type="match status" value="1"/>
</dbReference>
<dbReference type="GO" id="GO:1901137">
    <property type="term" value="P:carbohydrate derivative biosynthetic process"/>
    <property type="evidence" value="ECO:0007669"/>
    <property type="project" value="UniProtKB-ARBA"/>
</dbReference>
<reference evidence="9 10" key="1">
    <citation type="submission" date="2020-01" db="EMBL/GenBank/DDBJ databases">
        <title>Aspergillus terreus IFO 6365 whole genome shotgun sequence.</title>
        <authorList>
            <person name="Kanamasa S."/>
            <person name="Takahashi H."/>
        </authorList>
    </citation>
    <scope>NUCLEOTIDE SEQUENCE [LARGE SCALE GENOMIC DNA]</scope>
    <source>
        <strain evidence="9 10">IFO 6365</strain>
    </source>
</reference>
<dbReference type="NCBIfam" id="NF003950">
    <property type="entry name" value="PRK05450.1-3"/>
    <property type="match status" value="1"/>
</dbReference>
<comment type="catalytic activity">
    <reaction evidence="4">
        <text>3-deoxy-alpha-D-manno-oct-2-ulosonate + CTP = CMP-3-deoxy-beta-D-manno-octulosonate + diphosphate</text>
        <dbReference type="Rhea" id="RHEA:23448"/>
        <dbReference type="ChEBI" id="CHEBI:33019"/>
        <dbReference type="ChEBI" id="CHEBI:37563"/>
        <dbReference type="ChEBI" id="CHEBI:85986"/>
        <dbReference type="ChEBI" id="CHEBI:85987"/>
        <dbReference type="EC" id="2.7.7.38"/>
    </reaction>
</comment>
<dbReference type="AlphaFoldDB" id="A0A5M3Z4C3"/>
<dbReference type="FunFam" id="3.90.550.10:FF:000011">
    <property type="entry name" value="3-deoxy-manno-octulosonate cytidylyltransferase"/>
    <property type="match status" value="1"/>
</dbReference>
<organism evidence="9 10">
    <name type="scientific">Aspergillus terreus</name>
    <dbReference type="NCBI Taxonomy" id="33178"/>
    <lineage>
        <taxon>Eukaryota</taxon>
        <taxon>Fungi</taxon>
        <taxon>Dikarya</taxon>
        <taxon>Ascomycota</taxon>
        <taxon>Pezizomycotina</taxon>
        <taxon>Eurotiomycetes</taxon>
        <taxon>Eurotiomycetidae</taxon>
        <taxon>Eurotiales</taxon>
        <taxon>Aspergillaceae</taxon>
        <taxon>Aspergillus</taxon>
        <taxon>Aspergillus subgen. Circumdati</taxon>
    </lineage>
</organism>
<keyword evidence="10" id="KW-1185">Reference proteome</keyword>
<keyword evidence="3 9" id="KW-0548">Nucleotidyltransferase</keyword>
<proteinExistence type="inferred from homology"/>
<dbReference type="NCBIfam" id="TIGR00466">
    <property type="entry name" value="kdsB"/>
    <property type="match status" value="1"/>
</dbReference>
<dbReference type="GO" id="GO:0044281">
    <property type="term" value="P:small molecule metabolic process"/>
    <property type="evidence" value="ECO:0007669"/>
    <property type="project" value="UniProtKB-ARBA"/>
</dbReference>
<dbReference type="OrthoDB" id="10262032at2759"/>
<comment type="similarity">
    <text evidence="6">Belongs to the KdsB family.</text>
</comment>
<dbReference type="InterPro" id="IPR029044">
    <property type="entry name" value="Nucleotide-diphossugar_trans"/>
</dbReference>
<dbReference type="Gene3D" id="3.90.550.10">
    <property type="entry name" value="Spore Coat Polysaccharide Biosynthesis Protein SpsA, Chain A"/>
    <property type="match status" value="1"/>
</dbReference>
<dbReference type="GO" id="GO:0005829">
    <property type="term" value="C:cytosol"/>
    <property type="evidence" value="ECO:0007669"/>
    <property type="project" value="TreeGrafter"/>
</dbReference>
<dbReference type="EMBL" id="BLJY01000010">
    <property type="protein sequence ID" value="GFF19343.1"/>
    <property type="molecule type" value="Genomic_DNA"/>
</dbReference>
<dbReference type="InterPro" id="IPR003329">
    <property type="entry name" value="Cytidylyl_trans"/>
</dbReference>
<comment type="caution">
    <text evidence="9">The sequence shown here is derived from an EMBL/GenBank/DDBJ whole genome shotgun (WGS) entry which is preliminary data.</text>
</comment>
<evidence type="ECO:0000256" key="2">
    <source>
        <dbReference type="ARBA" id="ARBA00022679"/>
    </source>
</evidence>
<protein>
    <recommendedName>
        <fullName evidence="7">3-deoxy-manno-octulosonate cytidylyltransferase</fullName>
        <ecNumber evidence="7">2.7.7.38</ecNumber>
    </recommendedName>
    <alternativeName>
        <fullName evidence="8">CMP-2-keto-3-deoxyoctulosonic acid synthase</fullName>
    </alternativeName>
</protein>
<dbReference type="HAMAP" id="MF_00057">
    <property type="entry name" value="KdsB"/>
    <property type="match status" value="1"/>
</dbReference>
<evidence type="ECO:0000256" key="7">
    <source>
        <dbReference type="ARBA" id="ARBA00066873"/>
    </source>
</evidence>
<evidence type="ECO:0000256" key="5">
    <source>
        <dbReference type="ARBA" id="ARBA00060624"/>
    </source>
</evidence>
<comment type="pathway">
    <text evidence="5">Nucleotide-sugar biosynthesis; CMP-3-deoxy-D-manno-octulosonate biosynthesis; CMP-3-deoxy-D-manno-octulosonate from 3-deoxy-D-manno-octulosonate and CTP: step 1/1.</text>
</comment>
<evidence type="ECO:0000256" key="4">
    <source>
        <dbReference type="ARBA" id="ARBA00050198"/>
    </source>
</evidence>
<gene>
    <name evidence="9" type="ORF">ATEIFO6365_0010011600</name>
</gene>
<dbReference type="CDD" id="cd02517">
    <property type="entry name" value="CMP-KDO-Synthetase"/>
    <property type="match status" value="1"/>
</dbReference>
<dbReference type="NCBIfam" id="NF009905">
    <property type="entry name" value="PRK13368.1"/>
    <property type="match status" value="1"/>
</dbReference>
<evidence type="ECO:0000256" key="1">
    <source>
        <dbReference type="ARBA" id="ARBA00004370"/>
    </source>
</evidence>
<dbReference type="Proteomes" id="UP000452235">
    <property type="component" value="Unassembled WGS sequence"/>
</dbReference>
<sequence>MRFVAIIPARFASTRLPGKVLADINGRPMISHVVRQAAISGAQRVIVATDHEQVVKVAQEAGAEAILTREDHKSGTERLAEAIDVIDLHDDEIVVNVQGDEPCINPELITQVACDLSRHAAADMATLATPIQNVRDVVDPNVVKVVLDVAGNAIYFSRSIIPWDREAGGTSDTPQGVLQHIGLYAYHAGFIRQYVALERTFLEESEKLEQLRVLYHQRKIHVSITKPVENLSVDTEEDLRKVRNLMSELFA</sequence>